<evidence type="ECO:0000313" key="2">
    <source>
        <dbReference type="Proteomes" id="UP001279734"/>
    </source>
</evidence>
<reference evidence="1" key="1">
    <citation type="submission" date="2023-05" db="EMBL/GenBank/DDBJ databases">
        <title>Nepenthes gracilis genome sequencing.</title>
        <authorList>
            <person name="Fukushima K."/>
        </authorList>
    </citation>
    <scope>NUCLEOTIDE SEQUENCE</scope>
    <source>
        <strain evidence="1">SING2019-196</strain>
    </source>
</reference>
<proteinExistence type="predicted"/>
<protein>
    <submittedName>
        <fullName evidence="1">Uncharacterized protein</fullName>
    </submittedName>
</protein>
<dbReference type="EMBL" id="BSYO01000009">
    <property type="protein sequence ID" value="GMH09612.1"/>
    <property type="molecule type" value="Genomic_DNA"/>
</dbReference>
<accession>A0AAD3XLZ7</accession>
<comment type="caution">
    <text evidence="1">The sequence shown here is derived from an EMBL/GenBank/DDBJ whole genome shotgun (WGS) entry which is preliminary data.</text>
</comment>
<sequence length="115" mass="13360">MPKPTKERVSKVWNWAGIRIRSKYLRPINVMAQPGIAFFVEFKSLRGERARGQRGVIDEGILRRYGFVFIAAGIEWINPSPIPNRGIHERAQRRSLSRLTLKSSSRFVDCLLFCW</sequence>
<dbReference type="AlphaFoldDB" id="A0AAD3XLZ7"/>
<organism evidence="1 2">
    <name type="scientific">Nepenthes gracilis</name>
    <name type="common">Slender pitcher plant</name>
    <dbReference type="NCBI Taxonomy" id="150966"/>
    <lineage>
        <taxon>Eukaryota</taxon>
        <taxon>Viridiplantae</taxon>
        <taxon>Streptophyta</taxon>
        <taxon>Embryophyta</taxon>
        <taxon>Tracheophyta</taxon>
        <taxon>Spermatophyta</taxon>
        <taxon>Magnoliopsida</taxon>
        <taxon>eudicotyledons</taxon>
        <taxon>Gunneridae</taxon>
        <taxon>Pentapetalae</taxon>
        <taxon>Caryophyllales</taxon>
        <taxon>Nepenthaceae</taxon>
        <taxon>Nepenthes</taxon>
    </lineage>
</organism>
<name>A0AAD3XLZ7_NEPGR</name>
<evidence type="ECO:0000313" key="1">
    <source>
        <dbReference type="EMBL" id="GMH09612.1"/>
    </source>
</evidence>
<dbReference type="Proteomes" id="UP001279734">
    <property type="component" value="Unassembled WGS sequence"/>
</dbReference>
<gene>
    <name evidence="1" type="ORF">Nepgr_011453</name>
</gene>
<keyword evidence="2" id="KW-1185">Reference proteome</keyword>